<dbReference type="GO" id="GO:0004109">
    <property type="term" value="F:coproporphyrinogen oxidase activity"/>
    <property type="evidence" value="ECO:0007669"/>
    <property type="project" value="InterPro"/>
</dbReference>
<sequence>MQPRSVYVHIPFCMKMCHYCDFATYTVKGQPVDAYLDALEAEMHLALHGSPAGEVHTIFVGGGTPTVLTAAQMERLLSIVGKYFPHRSDDLEFTVEANPGTVDLEKLAVMRDGGVNRLSLGAQSFDDRLLQAIGRDHDARTVIESIDVATSAGFHNISLDLMYGLPGQTVDVLDDTLEATLRLGLQHVSAYALKIEENTLFYSLQQKGQLSLPTDDEEYEMYQLVRQRMAESGYVQYEVSNFSLDGFESRHNQTYWRNEPYYAFGVGAHGFTDGVRFANVRGLKPYIQAVKEKRLPRADQYKVSRKEDMENTVILGLRMREGVSTLRFEQRFGVQLADVYGDHMKELEQKGWLTQDERSVRLTESGLLWGNEVFARFIS</sequence>
<dbReference type="RefSeq" id="WP_077719159.1">
    <property type="nucleotide sequence ID" value="NZ_CP019699.1"/>
</dbReference>
<keyword evidence="9" id="KW-0963">Cytoplasm</keyword>
<evidence type="ECO:0000256" key="5">
    <source>
        <dbReference type="ARBA" id="ARBA00022723"/>
    </source>
</evidence>
<protein>
    <recommendedName>
        <fullName evidence="2 9">Heme chaperone HemW</fullName>
    </recommendedName>
</protein>
<keyword evidence="9" id="KW-0004">4Fe-4S</keyword>
<evidence type="ECO:0000256" key="6">
    <source>
        <dbReference type="ARBA" id="ARBA00023004"/>
    </source>
</evidence>
<dbReference type="InterPro" id="IPR007197">
    <property type="entry name" value="rSAM"/>
</dbReference>
<comment type="similarity">
    <text evidence="1">Belongs to the anaerobic coproporphyrinogen-III oxidase family. HemW subfamily.</text>
</comment>
<dbReference type="Proteomes" id="UP000188603">
    <property type="component" value="Chromosome"/>
</dbReference>
<dbReference type="Pfam" id="PF04055">
    <property type="entry name" value="Radical_SAM"/>
    <property type="match status" value="1"/>
</dbReference>
<dbReference type="Pfam" id="PF06969">
    <property type="entry name" value="HemN_C"/>
    <property type="match status" value="1"/>
</dbReference>
<dbReference type="InterPro" id="IPR010723">
    <property type="entry name" value="HemN_C"/>
</dbReference>
<dbReference type="GO" id="GO:0051539">
    <property type="term" value="F:4 iron, 4 sulfur cluster binding"/>
    <property type="evidence" value="ECO:0007669"/>
    <property type="project" value="UniProtKB-UniRule"/>
</dbReference>
<evidence type="ECO:0000256" key="9">
    <source>
        <dbReference type="RuleBase" id="RU364116"/>
    </source>
</evidence>
<dbReference type="GO" id="GO:0046872">
    <property type="term" value="F:metal ion binding"/>
    <property type="evidence" value="ECO:0007669"/>
    <property type="project" value="UniProtKB-UniRule"/>
</dbReference>
<evidence type="ECO:0000256" key="1">
    <source>
        <dbReference type="ARBA" id="ARBA00006100"/>
    </source>
</evidence>
<dbReference type="PANTHER" id="PTHR13932:SF5">
    <property type="entry name" value="RADICAL S-ADENOSYL METHIONINE DOMAIN-CONTAINING PROTEIN 1, MITOCHONDRIAL"/>
    <property type="match status" value="1"/>
</dbReference>
<dbReference type="EMBL" id="CP019699">
    <property type="protein sequence ID" value="AQS55340.1"/>
    <property type="molecule type" value="Genomic_DNA"/>
</dbReference>
<dbReference type="InterPro" id="IPR004559">
    <property type="entry name" value="HemW-like"/>
</dbReference>
<accession>A0A1U9K5R0</accession>
<keyword evidence="8 9" id="KW-0143">Chaperone</keyword>
<dbReference type="SFLD" id="SFLDF00562">
    <property type="entry name" value="HemN-like__clustered_with_heat"/>
    <property type="match status" value="1"/>
</dbReference>
<feature type="domain" description="Radical SAM core" evidence="10">
    <location>
        <begin position="1"/>
        <end position="232"/>
    </location>
</feature>
<dbReference type="KEGG" id="ntr:B0W44_05640"/>
<dbReference type="SMART" id="SM00729">
    <property type="entry name" value="Elp3"/>
    <property type="match status" value="1"/>
</dbReference>
<dbReference type="AlphaFoldDB" id="A0A1U9K5R0"/>
<evidence type="ECO:0000256" key="8">
    <source>
        <dbReference type="ARBA" id="ARBA00023186"/>
    </source>
</evidence>
<gene>
    <name evidence="11" type="ORF">B0W44_05640</name>
</gene>
<name>A0A1U9K5R0_9BACL</name>
<comment type="subcellular location">
    <subcellularLocation>
        <location evidence="9">Cytoplasm</location>
    </subcellularLocation>
</comment>
<dbReference type="Gene3D" id="3.20.20.70">
    <property type="entry name" value="Aldolase class I"/>
    <property type="match status" value="1"/>
</dbReference>
<dbReference type="GO" id="GO:0006779">
    <property type="term" value="P:porphyrin-containing compound biosynthetic process"/>
    <property type="evidence" value="ECO:0007669"/>
    <property type="project" value="InterPro"/>
</dbReference>
<keyword evidence="6 9" id="KW-0408">Iron</keyword>
<dbReference type="SFLD" id="SFLDS00029">
    <property type="entry name" value="Radical_SAM"/>
    <property type="match status" value="1"/>
</dbReference>
<evidence type="ECO:0000313" key="12">
    <source>
        <dbReference type="Proteomes" id="UP000188603"/>
    </source>
</evidence>
<dbReference type="SFLD" id="SFLDG01082">
    <property type="entry name" value="B12-binding_domain_containing"/>
    <property type="match status" value="1"/>
</dbReference>
<organism evidence="11 12">
    <name type="scientific">Novibacillus thermophilus</name>
    <dbReference type="NCBI Taxonomy" id="1471761"/>
    <lineage>
        <taxon>Bacteria</taxon>
        <taxon>Bacillati</taxon>
        <taxon>Bacillota</taxon>
        <taxon>Bacilli</taxon>
        <taxon>Bacillales</taxon>
        <taxon>Thermoactinomycetaceae</taxon>
        <taxon>Novibacillus</taxon>
    </lineage>
</organism>
<evidence type="ECO:0000256" key="7">
    <source>
        <dbReference type="ARBA" id="ARBA00023014"/>
    </source>
</evidence>
<dbReference type="InterPro" id="IPR058240">
    <property type="entry name" value="rSAM_sf"/>
</dbReference>
<proteinExistence type="inferred from homology"/>
<dbReference type="SFLD" id="SFLDG01065">
    <property type="entry name" value="anaerobic_coproporphyrinogen-I"/>
    <property type="match status" value="1"/>
</dbReference>
<keyword evidence="7 9" id="KW-0411">Iron-sulfur</keyword>
<dbReference type="PANTHER" id="PTHR13932">
    <property type="entry name" value="COPROPORPHYRINIGEN III OXIDASE"/>
    <property type="match status" value="1"/>
</dbReference>
<keyword evidence="3 9" id="KW-0349">Heme</keyword>
<dbReference type="InterPro" id="IPR013785">
    <property type="entry name" value="Aldolase_TIM"/>
</dbReference>
<keyword evidence="4 9" id="KW-0949">S-adenosyl-L-methionine</keyword>
<dbReference type="SUPFAM" id="SSF102114">
    <property type="entry name" value="Radical SAM enzymes"/>
    <property type="match status" value="1"/>
</dbReference>
<reference evidence="11 12" key="1">
    <citation type="journal article" date="2015" name="Int. J. Syst. Evol. Microbiol.">
        <title>Novibacillus thermophilus gen. nov., sp. nov., a Gram-staining-negative and moderately thermophilic member of the family Thermoactinomycetaceae.</title>
        <authorList>
            <person name="Yang G."/>
            <person name="Chen J."/>
            <person name="Zhou S."/>
        </authorList>
    </citation>
    <scope>NUCLEOTIDE SEQUENCE [LARGE SCALE GENOMIC DNA]</scope>
    <source>
        <strain evidence="11 12">SG-1</strain>
    </source>
</reference>
<dbReference type="PROSITE" id="PS51918">
    <property type="entry name" value="RADICAL_SAM"/>
    <property type="match status" value="1"/>
</dbReference>
<evidence type="ECO:0000256" key="4">
    <source>
        <dbReference type="ARBA" id="ARBA00022691"/>
    </source>
</evidence>
<keyword evidence="5 9" id="KW-0479">Metal-binding</keyword>
<comment type="function">
    <text evidence="9">Probably acts as a heme chaperone, transferring heme to an unknown acceptor. Binds one molecule of heme per monomer, possibly covalently. Binds 1 [4Fe-4S] cluster. The cluster is coordinated with 3 cysteines and an exchangeable S-adenosyl-L-methionine.</text>
</comment>
<evidence type="ECO:0000256" key="3">
    <source>
        <dbReference type="ARBA" id="ARBA00022617"/>
    </source>
</evidence>
<dbReference type="SFLD" id="SFLDF00288">
    <property type="entry name" value="HemN-like__clustered_with_nucl"/>
    <property type="match status" value="1"/>
</dbReference>
<evidence type="ECO:0000259" key="10">
    <source>
        <dbReference type="PROSITE" id="PS51918"/>
    </source>
</evidence>
<evidence type="ECO:0000256" key="2">
    <source>
        <dbReference type="ARBA" id="ARBA00017228"/>
    </source>
</evidence>
<dbReference type="GO" id="GO:0005737">
    <property type="term" value="C:cytoplasm"/>
    <property type="evidence" value="ECO:0007669"/>
    <property type="project" value="UniProtKB-SubCell"/>
</dbReference>
<dbReference type="OrthoDB" id="9808022at2"/>
<dbReference type="NCBIfam" id="TIGR00539">
    <property type="entry name" value="hemN_rel"/>
    <property type="match status" value="1"/>
</dbReference>
<dbReference type="InterPro" id="IPR006638">
    <property type="entry name" value="Elp3/MiaA/NifB-like_rSAM"/>
</dbReference>
<dbReference type="InterPro" id="IPR034505">
    <property type="entry name" value="Coproporphyrinogen-III_oxidase"/>
</dbReference>
<evidence type="ECO:0000313" key="11">
    <source>
        <dbReference type="EMBL" id="AQS55340.1"/>
    </source>
</evidence>
<keyword evidence="12" id="KW-1185">Reference proteome</keyword>
<dbReference type="STRING" id="1471761.B0W44_05640"/>